<evidence type="ECO:0000256" key="1">
    <source>
        <dbReference type="SAM" id="MobiDB-lite"/>
    </source>
</evidence>
<evidence type="ECO:0000313" key="3">
    <source>
        <dbReference type="Proteomes" id="UP001565435"/>
    </source>
</evidence>
<gene>
    <name evidence="2" type="ORF">ABH903_000690</name>
</gene>
<name>A0ABV4EGN8_BREEP</name>
<dbReference type="GO" id="GO:0008168">
    <property type="term" value="F:methyltransferase activity"/>
    <property type="evidence" value="ECO:0007669"/>
    <property type="project" value="UniProtKB-KW"/>
</dbReference>
<protein>
    <submittedName>
        <fullName evidence="2">SAM-dependent methyltransferase</fullName>
    </submittedName>
</protein>
<organism evidence="2 3">
    <name type="scientific">Brevibacterium epidermidis</name>
    <dbReference type="NCBI Taxonomy" id="1698"/>
    <lineage>
        <taxon>Bacteria</taxon>
        <taxon>Bacillati</taxon>
        <taxon>Actinomycetota</taxon>
        <taxon>Actinomycetes</taxon>
        <taxon>Micrococcales</taxon>
        <taxon>Brevibacteriaceae</taxon>
        <taxon>Brevibacterium</taxon>
    </lineage>
</organism>
<keyword evidence="2" id="KW-0808">Transferase</keyword>
<reference evidence="2 3" key="1">
    <citation type="submission" date="2024-07" db="EMBL/GenBank/DDBJ databases">
        <title>Mealworm larvae gut microbial communities from Newark, Delaware, USA.</title>
        <authorList>
            <person name="Blenner M."/>
        </authorList>
    </citation>
    <scope>NUCLEOTIDE SEQUENCE [LARGE SCALE GENOMIC DNA]</scope>
    <source>
        <strain evidence="2 3">UD i117</strain>
    </source>
</reference>
<accession>A0ABV4EGN8</accession>
<feature type="region of interest" description="Disordered" evidence="1">
    <location>
        <begin position="93"/>
        <end position="132"/>
    </location>
</feature>
<dbReference type="InterPro" id="IPR029063">
    <property type="entry name" value="SAM-dependent_MTases_sf"/>
</dbReference>
<feature type="compositionally biased region" description="Basic and acidic residues" evidence="1">
    <location>
        <begin position="114"/>
        <end position="132"/>
    </location>
</feature>
<dbReference type="Gene3D" id="3.40.50.150">
    <property type="entry name" value="Vaccinia Virus protein VP39"/>
    <property type="match status" value="1"/>
</dbReference>
<keyword evidence="2" id="KW-0489">Methyltransferase</keyword>
<dbReference type="EMBL" id="JBGBYS010000003">
    <property type="protein sequence ID" value="MEY9257680.1"/>
    <property type="molecule type" value="Genomic_DNA"/>
</dbReference>
<dbReference type="SUPFAM" id="SSF53335">
    <property type="entry name" value="S-adenosyl-L-methionine-dependent methyltransferases"/>
    <property type="match status" value="1"/>
</dbReference>
<proteinExistence type="predicted"/>
<sequence>MAAIARAKGLDVEVSAFEKWDSQGRTFGLVSFGQSFHWVDPAVALPKIRTLLRPGGSLALAWNDIEPISELKSRLDAVVARFHADGRTASLGSRASWGTEASPEASANSATAEPVRKVEPVEHPALTQRRDAGFAPNETTFVEDLHYSRHDWLSIVFTYSAQLTMDPVKRAVMREEMSAEIPDDGLDARNEALLVLAGA</sequence>
<comment type="caution">
    <text evidence="2">The sequence shown here is derived from an EMBL/GenBank/DDBJ whole genome shotgun (WGS) entry which is preliminary data.</text>
</comment>
<evidence type="ECO:0000313" key="2">
    <source>
        <dbReference type="EMBL" id="MEY9257680.1"/>
    </source>
</evidence>
<keyword evidence="3" id="KW-1185">Reference proteome</keyword>
<dbReference type="Proteomes" id="UP001565435">
    <property type="component" value="Unassembled WGS sequence"/>
</dbReference>
<dbReference type="GO" id="GO:0032259">
    <property type="term" value="P:methylation"/>
    <property type="evidence" value="ECO:0007669"/>
    <property type="project" value="UniProtKB-KW"/>
</dbReference>